<protein>
    <submittedName>
        <fullName evidence="2">Uncharacterized protein</fullName>
    </submittedName>
</protein>
<accession>A0A0G1LBX9</accession>
<dbReference type="Proteomes" id="UP000034826">
    <property type="component" value="Unassembled WGS sequence"/>
</dbReference>
<keyword evidence="1" id="KW-1133">Transmembrane helix</keyword>
<comment type="caution">
    <text evidence="2">The sequence shown here is derived from an EMBL/GenBank/DDBJ whole genome shotgun (WGS) entry which is preliminary data.</text>
</comment>
<feature type="transmembrane region" description="Helical" evidence="1">
    <location>
        <begin position="55"/>
        <end position="76"/>
    </location>
</feature>
<dbReference type="AlphaFoldDB" id="A0A0G1LBX9"/>
<sequence length="339" mass="39154">MKLRNIIRSFFLQESKKEFKHISALENQILARVREEQRLEEELDKSFSPAPKPFWTFRFPLAFATVALLLFFVGILSTQSQVAAKGSIIDALISLRNALQQELTNLLTTDPSYRDKNSQKYKQAQQEWCSVSARPAEEQEKSVAAVREFLDRPDANVTYECIRNPNKNEDEQLRVESYTVDFDRFIIDTKTNLIVEMSPKEGSWGTNKDGSRWFSPQKDYDYTPRYTMSEAEVLAREFIQDHQKAIGKIDLSKLTPEAGSKGDNEQNTNFFFTWKGERKKRELDHPYTTCRADIKKEDATSFENGMPCITVKEEFFTPQLSITFTQSGQLVSFINELGD</sequence>
<evidence type="ECO:0000313" key="3">
    <source>
        <dbReference type="Proteomes" id="UP000034826"/>
    </source>
</evidence>
<dbReference type="EMBL" id="LCIY01000027">
    <property type="protein sequence ID" value="KKT66217.1"/>
    <property type="molecule type" value="Genomic_DNA"/>
</dbReference>
<keyword evidence="1" id="KW-0812">Transmembrane</keyword>
<name>A0A0G1LBX9_9BACT</name>
<keyword evidence="1" id="KW-0472">Membrane</keyword>
<reference evidence="2 3" key="1">
    <citation type="journal article" date="2015" name="Nature">
        <title>rRNA introns, odd ribosomes, and small enigmatic genomes across a large radiation of phyla.</title>
        <authorList>
            <person name="Brown C.T."/>
            <person name="Hug L.A."/>
            <person name="Thomas B.C."/>
            <person name="Sharon I."/>
            <person name="Castelle C.J."/>
            <person name="Singh A."/>
            <person name="Wilkins M.J."/>
            <person name="Williams K.H."/>
            <person name="Banfield J.F."/>
        </authorList>
    </citation>
    <scope>NUCLEOTIDE SEQUENCE [LARGE SCALE GENOMIC DNA]</scope>
</reference>
<proteinExistence type="predicted"/>
<gene>
    <name evidence="2" type="ORF">UW60_C0027G0003</name>
</gene>
<evidence type="ECO:0000256" key="1">
    <source>
        <dbReference type="SAM" id="Phobius"/>
    </source>
</evidence>
<organism evidence="2 3">
    <name type="scientific">Candidatus Woesebacteria bacterium GW2011_GWA2_44_33</name>
    <dbReference type="NCBI Taxonomy" id="1618564"/>
    <lineage>
        <taxon>Bacteria</taxon>
        <taxon>Candidatus Woeseibacteriota</taxon>
    </lineage>
</organism>
<evidence type="ECO:0000313" key="2">
    <source>
        <dbReference type="EMBL" id="KKT66217.1"/>
    </source>
</evidence>